<dbReference type="GO" id="GO:0016787">
    <property type="term" value="F:hydrolase activity"/>
    <property type="evidence" value="ECO:0007669"/>
    <property type="project" value="UniProtKB-KW"/>
</dbReference>
<gene>
    <name evidence="1" type="ORF">SAMCFNEI73_pB0134</name>
</gene>
<keyword evidence="2" id="KW-1185">Reference proteome</keyword>
<dbReference type="AlphaFoldDB" id="A0A1L3LTB2"/>
<dbReference type="Gene3D" id="1.10.150.400">
    <property type="match status" value="1"/>
</dbReference>
<dbReference type="Gene3D" id="3.40.50.1000">
    <property type="entry name" value="HAD superfamily/HAD-like"/>
    <property type="match status" value="1"/>
</dbReference>
<proteinExistence type="predicted"/>
<dbReference type="SUPFAM" id="SSF56784">
    <property type="entry name" value="HAD-like"/>
    <property type="match status" value="1"/>
</dbReference>
<reference evidence="1 2" key="1">
    <citation type="submission" date="2015-10" db="EMBL/GenBank/DDBJ databases">
        <title>Genomic differences between typical nodule nitrogen-fixing rhizobial strains and those coming from bean seeds.</title>
        <authorList>
            <person name="Peralta H."/>
            <person name="Aguilar-Vera A."/>
            <person name="Diaz R."/>
            <person name="Mora Y."/>
            <person name="Martinez-Batallar G."/>
            <person name="Salazar E."/>
            <person name="Vargas-Lagunas C."/>
            <person name="Encarnacion S."/>
            <person name="Girard L."/>
            <person name="Mora J."/>
        </authorList>
    </citation>
    <scope>NUCLEOTIDE SEQUENCE [LARGE SCALE GENOMIC DNA]</scope>
    <source>
        <strain evidence="1 2">CFNEI 73</strain>
        <plasmid evidence="1 2">B</plasmid>
    </source>
</reference>
<name>A0A1L3LTB2_9HYPH</name>
<accession>A0A1L3LTB2</accession>
<evidence type="ECO:0000313" key="2">
    <source>
        <dbReference type="Proteomes" id="UP000182306"/>
    </source>
</evidence>
<protein>
    <submittedName>
        <fullName evidence="1">Hydrolase (HAD superfamily)</fullName>
    </submittedName>
</protein>
<geneLocation type="plasmid" evidence="1 2">
    <name>B</name>
</geneLocation>
<dbReference type="Proteomes" id="UP000182306">
    <property type="component" value="Plasmid B"/>
</dbReference>
<organism evidence="1 2">
    <name type="scientific">Sinorhizobium americanum</name>
    <dbReference type="NCBI Taxonomy" id="194963"/>
    <lineage>
        <taxon>Bacteria</taxon>
        <taxon>Pseudomonadati</taxon>
        <taxon>Pseudomonadota</taxon>
        <taxon>Alphaproteobacteria</taxon>
        <taxon>Hyphomicrobiales</taxon>
        <taxon>Rhizobiaceae</taxon>
        <taxon>Sinorhizobium/Ensifer group</taxon>
        <taxon>Sinorhizobium</taxon>
    </lineage>
</organism>
<dbReference type="InterPro" id="IPR023214">
    <property type="entry name" value="HAD_sf"/>
</dbReference>
<evidence type="ECO:0000313" key="1">
    <source>
        <dbReference type="EMBL" id="APG93334.1"/>
    </source>
</evidence>
<keyword evidence="1" id="KW-0378">Hydrolase</keyword>
<dbReference type="KEGG" id="same:SAMCFNEI73_pB0134"/>
<dbReference type="EMBL" id="CP013109">
    <property type="protein sequence ID" value="APG93334.1"/>
    <property type="molecule type" value="Genomic_DNA"/>
</dbReference>
<keyword evidence="1" id="KW-0614">Plasmid</keyword>
<dbReference type="InterPro" id="IPR036412">
    <property type="entry name" value="HAD-like_sf"/>
</dbReference>
<sequence>MGGSAGKSFLYLCRRGNAEGKTVNVLIWTTPWPTQGGELYFGYNAFVGHLLKQGKTLAEAGCAVHVAFPDTFTSFLRDKNFNANFIELNALESTKIVGGWTDPSQELYELGPAADVSQRISTWLRPHLPEEIDVVLCWETPVPYLRSLYPEALIINQMPGQFSRTPYPHTVIFDNEGLYKKGTLFKSAASIIKVGETTNLASSFSATAKGLFRKYPFPVRNKLARTGKTNFNLLPLQISEHYAFRGDTGFVSQAQFCVEALSSVPDEPVYVTQYISRLYRDTVMTPQFVNYLETHFPNVIYDAATEKLSSVSQHVLPQCSQLLVASSGIGIQALIWDVPLKVIGDTFLRPFDKKELTTTVERNRVLSFVLGRHAPLANKVVNDGGFITALIEEMRSRQGLVGVERYPRFSDLDSLYEDKLLSSFTEGDIAKVYQSIKLSPTPVSKAQQFSGLIQKHQPKLISFDLFDTLVIRGFEAPADLYKLLEYDLRAKMQHVPFDLAGKRLTAELKARTEAEGEEITLRDIYTCLAASENIPAELCEKIMEREIELEIKACQPRPIGIEMLRIARATGTPVCITSDMYLPRHAIDSILSATLVEVDQVYLSTEIGLTKKSGSLFDFITTERKLNNKDVVHVGDTLKTDIEPATKRGITAFHIPKSTEYLRSHPYFSKTFGKRPPITGLGRSVIASAIAHKMFDDPKQVATDSIAKGDPWLLGYNVLGPLVLGFVSWVRRRAVEDNVSTLYFLAREGRIFKDVFDRLELENYSGVESKYLLGSRRCIRVAQLKSLPDILELSGQTIDRHASLRSLLEGRFGLSAITVPQSDIAEAGFTTIDDVIQEVPNWSSKLKLLLGLLSEAILAQSEQERSNYEAYLTSVGFVASQENAVVDVGWNANMQGSLGDLVGEPLRGYYFATLEAASRWRAQGHLIHGYYAENCTITDDDEILSTRLLLEHMLCDLIPSVLSIKRRGLEFKPDFGRNHVSEQRLDLVAPIQEGAKCFVDDICRTLGSNIDAVDFRPDVMAALMKTFLATPAPSDAALFLGQPLDDSFSGAQRRYLVAPQVDKSILNTTPSYWLAGAQAIRSRKSPGRNESPKISPTELLAEPTTGKRRNGSHQSLPAVTNGRESLRSRIVLSVAYPILKPHLTDNERNSYKSNPTVYFNRVKHPILRAVGKAAGLRR</sequence>